<sequence length="186" mass="20371">MSQKRSSSQLEIIMNPQIHIHKLPTEILTKIFKECCEMEVYLYKGVPAPLILAQVCRKWNRILIDPIIPSPLVTSSTSLPLSSSPVPSSTPTPTLALTPTATPTTAALPPFQPRQYSPNPRLWSRLEFTLPSIDSEDPHRLFPPPHIILSRISRYLALSSRPPISSSSSPSSSPSSSSSSALPPVL</sequence>
<name>A0A4S8L1R8_DENBC</name>
<evidence type="ECO:0000259" key="2">
    <source>
        <dbReference type="Pfam" id="PF12937"/>
    </source>
</evidence>
<evidence type="ECO:0000313" key="4">
    <source>
        <dbReference type="Proteomes" id="UP000297245"/>
    </source>
</evidence>
<dbReference type="EMBL" id="ML179737">
    <property type="protein sequence ID" value="THU82356.1"/>
    <property type="molecule type" value="Genomic_DNA"/>
</dbReference>
<dbReference type="InterPro" id="IPR001810">
    <property type="entry name" value="F-box_dom"/>
</dbReference>
<dbReference type="InterPro" id="IPR036047">
    <property type="entry name" value="F-box-like_dom_sf"/>
</dbReference>
<evidence type="ECO:0000313" key="3">
    <source>
        <dbReference type="EMBL" id="THU82356.1"/>
    </source>
</evidence>
<keyword evidence="4" id="KW-1185">Reference proteome</keyword>
<accession>A0A4S8L1R8</accession>
<gene>
    <name evidence="3" type="ORF">K435DRAFT_872372</name>
</gene>
<feature type="region of interest" description="Disordered" evidence="1">
    <location>
        <begin position="160"/>
        <end position="186"/>
    </location>
</feature>
<dbReference type="OrthoDB" id="2835096at2759"/>
<reference evidence="3 4" key="1">
    <citation type="journal article" date="2019" name="Nat. Ecol. Evol.">
        <title>Megaphylogeny resolves global patterns of mushroom evolution.</title>
        <authorList>
            <person name="Varga T."/>
            <person name="Krizsan K."/>
            <person name="Foldi C."/>
            <person name="Dima B."/>
            <person name="Sanchez-Garcia M."/>
            <person name="Sanchez-Ramirez S."/>
            <person name="Szollosi G.J."/>
            <person name="Szarkandi J.G."/>
            <person name="Papp V."/>
            <person name="Albert L."/>
            <person name="Andreopoulos W."/>
            <person name="Angelini C."/>
            <person name="Antonin V."/>
            <person name="Barry K.W."/>
            <person name="Bougher N.L."/>
            <person name="Buchanan P."/>
            <person name="Buyck B."/>
            <person name="Bense V."/>
            <person name="Catcheside P."/>
            <person name="Chovatia M."/>
            <person name="Cooper J."/>
            <person name="Damon W."/>
            <person name="Desjardin D."/>
            <person name="Finy P."/>
            <person name="Geml J."/>
            <person name="Haridas S."/>
            <person name="Hughes K."/>
            <person name="Justo A."/>
            <person name="Karasinski D."/>
            <person name="Kautmanova I."/>
            <person name="Kiss B."/>
            <person name="Kocsube S."/>
            <person name="Kotiranta H."/>
            <person name="LaButti K.M."/>
            <person name="Lechner B.E."/>
            <person name="Liimatainen K."/>
            <person name="Lipzen A."/>
            <person name="Lukacs Z."/>
            <person name="Mihaltcheva S."/>
            <person name="Morgado L.N."/>
            <person name="Niskanen T."/>
            <person name="Noordeloos M.E."/>
            <person name="Ohm R.A."/>
            <person name="Ortiz-Santana B."/>
            <person name="Ovrebo C."/>
            <person name="Racz N."/>
            <person name="Riley R."/>
            <person name="Savchenko A."/>
            <person name="Shiryaev A."/>
            <person name="Soop K."/>
            <person name="Spirin V."/>
            <person name="Szebenyi C."/>
            <person name="Tomsovsky M."/>
            <person name="Tulloss R.E."/>
            <person name="Uehling J."/>
            <person name="Grigoriev I.V."/>
            <person name="Vagvolgyi C."/>
            <person name="Papp T."/>
            <person name="Martin F.M."/>
            <person name="Miettinen O."/>
            <person name="Hibbett D.S."/>
            <person name="Nagy L.G."/>
        </authorList>
    </citation>
    <scope>NUCLEOTIDE SEQUENCE [LARGE SCALE GENOMIC DNA]</scope>
    <source>
        <strain evidence="3 4">CBS 962.96</strain>
    </source>
</reference>
<organism evidence="3 4">
    <name type="scientific">Dendrothele bispora (strain CBS 962.96)</name>
    <dbReference type="NCBI Taxonomy" id="1314807"/>
    <lineage>
        <taxon>Eukaryota</taxon>
        <taxon>Fungi</taxon>
        <taxon>Dikarya</taxon>
        <taxon>Basidiomycota</taxon>
        <taxon>Agaricomycotina</taxon>
        <taxon>Agaricomycetes</taxon>
        <taxon>Agaricomycetidae</taxon>
        <taxon>Agaricales</taxon>
        <taxon>Agaricales incertae sedis</taxon>
        <taxon>Dendrothele</taxon>
    </lineage>
</organism>
<proteinExistence type="predicted"/>
<dbReference type="SUPFAM" id="SSF81383">
    <property type="entry name" value="F-box domain"/>
    <property type="match status" value="1"/>
</dbReference>
<feature type="compositionally biased region" description="Low complexity" evidence="1">
    <location>
        <begin position="160"/>
        <end position="180"/>
    </location>
</feature>
<dbReference type="Pfam" id="PF12937">
    <property type="entry name" value="F-box-like"/>
    <property type="match status" value="1"/>
</dbReference>
<dbReference type="Gene3D" id="1.20.1280.50">
    <property type="match status" value="1"/>
</dbReference>
<protein>
    <recommendedName>
        <fullName evidence="2">F-box domain-containing protein</fullName>
    </recommendedName>
</protein>
<dbReference type="Proteomes" id="UP000297245">
    <property type="component" value="Unassembled WGS sequence"/>
</dbReference>
<feature type="domain" description="F-box" evidence="2">
    <location>
        <begin position="21"/>
        <end position="66"/>
    </location>
</feature>
<dbReference type="AlphaFoldDB" id="A0A4S8L1R8"/>
<evidence type="ECO:0000256" key="1">
    <source>
        <dbReference type="SAM" id="MobiDB-lite"/>
    </source>
</evidence>